<keyword evidence="3" id="KW-1185">Reference proteome</keyword>
<feature type="compositionally biased region" description="Polar residues" evidence="1">
    <location>
        <begin position="15"/>
        <end position="29"/>
    </location>
</feature>
<accession>A0AAE1EFL4</accession>
<protein>
    <submittedName>
        <fullName evidence="2">Uncharacterized protein</fullName>
    </submittedName>
</protein>
<proteinExistence type="predicted"/>
<evidence type="ECO:0000313" key="2">
    <source>
        <dbReference type="EMBL" id="KAK3849030.1"/>
    </source>
</evidence>
<feature type="compositionally biased region" description="Low complexity" evidence="1">
    <location>
        <begin position="102"/>
        <end position="127"/>
    </location>
</feature>
<feature type="compositionally biased region" description="Pro residues" evidence="1">
    <location>
        <begin position="33"/>
        <end position="52"/>
    </location>
</feature>
<comment type="caution">
    <text evidence="2">The sequence shown here is derived from an EMBL/GenBank/DDBJ whole genome shotgun (WGS) entry which is preliminary data.</text>
</comment>
<dbReference type="Proteomes" id="UP001286313">
    <property type="component" value="Unassembled WGS sequence"/>
</dbReference>
<reference evidence="2" key="1">
    <citation type="submission" date="2023-10" db="EMBL/GenBank/DDBJ databases">
        <title>Genome assemblies of two species of porcelain crab, Petrolisthes cinctipes and Petrolisthes manimaculis (Anomura: Porcellanidae).</title>
        <authorList>
            <person name="Angst P."/>
        </authorList>
    </citation>
    <scope>NUCLEOTIDE SEQUENCE</scope>
    <source>
        <strain evidence="2">PB745_01</strain>
        <tissue evidence="2">Gill</tissue>
    </source>
</reference>
<feature type="region of interest" description="Disordered" evidence="1">
    <location>
        <begin position="1"/>
        <end position="143"/>
    </location>
</feature>
<sequence length="229" mass="24572">MKKENVSFNPHLPLSFTSFPYTQYPPSLVSNPTPSPHHNPHPHPQPQPPPPLTTHNSHPHPQPQPPPPLTPHNSHPHPQPPTPASTPTNPTPQSPPSPPTPASTHTNPTLTPNPTNTHTNPTLTPNPCLHPHPQPRSNPMTEPPDLFCPGQVIAGSLVSAAAPFHHPLYCDSCVLASLHPENPPTDTASTVYLSPRATPLWPTTTTTTNTMSTAWGCDAMLGKGKIYSS</sequence>
<evidence type="ECO:0000313" key="3">
    <source>
        <dbReference type="Proteomes" id="UP001286313"/>
    </source>
</evidence>
<organism evidence="2 3">
    <name type="scientific">Petrolisthes cinctipes</name>
    <name type="common">Flat porcelain crab</name>
    <dbReference type="NCBI Taxonomy" id="88211"/>
    <lineage>
        <taxon>Eukaryota</taxon>
        <taxon>Metazoa</taxon>
        <taxon>Ecdysozoa</taxon>
        <taxon>Arthropoda</taxon>
        <taxon>Crustacea</taxon>
        <taxon>Multicrustacea</taxon>
        <taxon>Malacostraca</taxon>
        <taxon>Eumalacostraca</taxon>
        <taxon>Eucarida</taxon>
        <taxon>Decapoda</taxon>
        <taxon>Pleocyemata</taxon>
        <taxon>Anomura</taxon>
        <taxon>Galatheoidea</taxon>
        <taxon>Porcellanidae</taxon>
        <taxon>Petrolisthes</taxon>
    </lineage>
</organism>
<feature type="compositionally biased region" description="Pro residues" evidence="1">
    <location>
        <begin position="60"/>
        <end position="70"/>
    </location>
</feature>
<dbReference type="EMBL" id="JAWQEG010009190">
    <property type="protein sequence ID" value="KAK3849030.1"/>
    <property type="molecule type" value="Genomic_DNA"/>
</dbReference>
<dbReference type="AlphaFoldDB" id="A0AAE1EFL4"/>
<evidence type="ECO:0000256" key="1">
    <source>
        <dbReference type="SAM" id="MobiDB-lite"/>
    </source>
</evidence>
<dbReference type="PRINTS" id="PR01217">
    <property type="entry name" value="PRICHEXTENSN"/>
</dbReference>
<feature type="compositionally biased region" description="Pro residues" evidence="1">
    <location>
        <begin position="77"/>
        <end position="101"/>
    </location>
</feature>
<gene>
    <name evidence="2" type="ORF">Pcinc_044201</name>
</gene>
<name>A0AAE1EFL4_PETCI</name>